<dbReference type="Gene3D" id="3.30.160.60">
    <property type="entry name" value="Classic Zinc Finger"/>
    <property type="match status" value="4"/>
</dbReference>
<evidence type="ECO:0000256" key="2">
    <source>
        <dbReference type="ARBA" id="ARBA00022737"/>
    </source>
</evidence>
<comment type="caution">
    <text evidence="8">The sequence shown here is derived from an EMBL/GenBank/DDBJ whole genome shotgun (WGS) entry which is preliminary data.</text>
</comment>
<keyword evidence="2" id="KW-0677">Repeat</keyword>
<reference evidence="8" key="1">
    <citation type="submission" date="2023-06" db="EMBL/GenBank/DDBJ databases">
        <title>Reference genome for the Northern bat (Eptesicus nilssonii), a most northern bat species.</title>
        <authorList>
            <person name="Laine V.N."/>
            <person name="Pulliainen A.T."/>
            <person name="Lilley T.M."/>
        </authorList>
    </citation>
    <scope>NUCLEOTIDE SEQUENCE</scope>
    <source>
        <strain evidence="8">BLF_Eptnil</strain>
        <tissue evidence="8">Kidney</tissue>
    </source>
</reference>
<dbReference type="PROSITE" id="PS50157">
    <property type="entry name" value="ZINC_FINGER_C2H2_2"/>
    <property type="match status" value="2"/>
</dbReference>
<keyword evidence="1" id="KW-0479">Metal-binding</keyword>
<dbReference type="PROSITE" id="PS00028">
    <property type="entry name" value="ZINC_FINGER_C2H2_1"/>
    <property type="match status" value="1"/>
</dbReference>
<keyword evidence="9" id="KW-1185">Reference proteome</keyword>
<accession>A0AA40LFW2</accession>
<dbReference type="SMART" id="SM00355">
    <property type="entry name" value="ZnF_C2H2"/>
    <property type="match status" value="2"/>
</dbReference>
<name>A0AA40LFW2_CNENI</name>
<protein>
    <recommendedName>
        <fullName evidence="7">C2H2-type domain-containing protein</fullName>
    </recommendedName>
</protein>
<evidence type="ECO:0000313" key="8">
    <source>
        <dbReference type="EMBL" id="KAK1330103.1"/>
    </source>
</evidence>
<evidence type="ECO:0000313" key="9">
    <source>
        <dbReference type="Proteomes" id="UP001177744"/>
    </source>
</evidence>
<feature type="domain" description="C2H2-type" evidence="7">
    <location>
        <begin position="19"/>
        <end position="44"/>
    </location>
</feature>
<dbReference type="EMBL" id="JAULJE010000021">
    <property type="protein sequence ID" value="KAK1330103.1"/>
    <property type="molecule type" value="Genomic_DNA"/>
</dbReference>
<keyword evidence="4" id="KW-0862">Zinc</keyword>
<evidence type="ECO:0000256" key="1">
    <source>
        <dbReference type="ARBA" id="ARBA00022723"/>
    </source>
</evidence>
<evidence type="ECO:0000256" key="3">
    <source>
        <dbReference type="ARBA" id="ARBA00022771"/>
    </source>
</evidence>
<feature type="domain" description="C2H2-type" evidence="7">
    <location>
        <begin position="45"/>
        <end position="72"/>
    </location>
</feature>
<dbReference type="InterPro" id="IPR050758">
    <property type="entry name" value="Znf_C2H2-type"/>
</dbReference>
<evidence type="ECO:0000256" key="4">
    <source>
        <dbReference type="ARBA" id="ARBA00022833"/>
    </source>
</evidence>
<dbReference type="SUPFAM" id="SSF57667">
    <property type="entry name" value="beta-beta-alpha zinc fingers"/>
    <property type="match status" value="3"/>
</dbReference>
<dbReference type="PANTHER" id="PTHR23234:SF10">
    <property type="entry name" value="RIKEN CDNA 6720489N17 GENE-RELATED"/>
    <property type="match status" value="1"/>
</dbReference>
<dbReference type="PANTHER" id="PTHR23234">
    <property type="entry name" value="ZNF44 PROTEIN"/>
    <property type="match status" value="1"/>
</dbReference>
<dbReference type="GO" id="GO:0008270">
    <property type="term" value="F:zinc ion binding"/>
    <property type="evidence" value="ECO:0007669"/>
    <property type="project" value="UniProtKB-KW"/>
</dbReference>
<dbReference type="FunFam" id="3.30.160.60:FF:002343">
    <property type="entry name" value="Zinc finger protein 33A"/>
    <property type="match status" value="1"/>
</dbReference>
<organism evidence="8 9">
    <name type="scientific">Cnephaeus nilssonii</name>
    <name type="common">Northern bat</name>
    <name type="synonym">Eptesicus nilssonii</name>
    <dbReference type="NCBI Taxonomy" id="3371016"/>
    <lineage>
        <taxon>Eukaryota</taxon>
        <taxon>Metazoa</taxon>
        <taxon>Chordata</taxon>
        <taxon>Craniata</taxon>
        <taxon>Vertebrata</taxon>
        <taxon>Euteleostomi</taxon>
        <taxon>Mammalia</taxon>
        <taxon>Eutheria</taxon>
        <taxon>Laurasiatheria</taxon>
        <taxon>Chiroptera</taxon>
        <taxon>Yangochiroptera</taxon>
        <taxon>Vespertilionidae</taxon>
        <taxon>Cnephaeus</taxon>
    </lineage>
</organism>
<proteinExistence type="predicted"/>
<dbReference type="InterPro" id="IPR036236">
    <property type="entry name" value="Znf_C2H2_sf"/>
</dbReference>
<gene>
    <name evidence="8" type="ORF">QTO34_010289</name>
</gene>
<keyword evidence="3 6" id="KW-0863">Zinc-finger</keyword>
<evidence type="ECO:0000259" key="7">
    <source>
        <dbReference type="PROSITE" id="PS50157"/>
    </source>
</evidence>
<evidence type="ECO:0000256" key="5">
    <source>
        <dbReference type="ARBA" id="ARBA00023125"/>
    </source>
</evidence>
<dbReference type="GO" id="GO:0003677">
    <property type="term" value="F:DNA binding"/>
    <property type="evidence" value="ECO:0007669"/>
    <property type="project" value="UniProtKB-KW"/>
</dbReference>
<dbReference type="FunFam" id="3.30.160.60:FF:000176">
    <property type="entry name" value="zinc finger protein 70"/>
    <property type="match status" value="1"/>
</dbReference>
<sequence>MKSSCLHVHQRIHTGAKPYKCVWKIFSQISSLQVHQQVHTGKKPWKCETCGMGFSCTSRLQEHQQVHNGKKSCKCAVWGTGFSQTSSLQVHHSIYNGDTSTTSDECDKSVLQNLDFELPSDNLHCRESYWKTGLYGVLKPWSRGQRPGMLANTLKGTAQSPP</sequence>
<keyword evidence="5" id="KW-0238">DNA-binding</keyword>
<dbReference type="AlphaFoldDB" id="A0AA40LFW2"/>
<dbReference type="InterPro" id="IPR013087">
    <property type="entry name" value="Znf_C2H2_type"/>
</dbReference>
<evidence type="ECO:0000256" key="6">
    <source>
        <dbReference type="PROSITE-ProRule" id="PRU00042"/>
    </source>
</evidence>
<dbReference type="Proteomes" id="UP001177744">
    <property type="component" value="Unassembled WGS sequence"/>
</dbReference>